<evidence type="ECO:0000256" key="1">
    <source>
        <dbReference type="ARBA" id="ARBA00022679"/>
    </source>
</evidence>
<feature type="domain" description="N-acetyltransferase" evidence="3">
    <location>
        <begin position="2"/>
        <end position="156"/>
    </location>
</feature>
<evidence type="ECO:0000313" key="4">
    <source>
        <dbReference type="EMBL" id="MCF2527779.1"/>
    </source>
</evidence>
<reference evidence="4" key="1">
    <citation type="submission" date="2022-01" db="EMBL/GenBank/DDBJ databases">
        <title>Genome-Based Taxonomic Classification of the Phylum Actinobacteria.</title>
        <authorList>
            <person name="Gao Y."/>
        </authorList>
    </citation>
    <scope>NUCLEOTIDE SEQUENCE</scope>
    <source>
        <strain evidence="4">KLBMP 8922</strain>
    </source>
</reference>
<dbReference type="RefSeq" id="WP_235051928.1">
    <property type="nucleotide sequence ID" value="NZ_JAKFHA010000004.1"/>
</dbReference>
<evidence type="ECO:0000256" key="2">
    <source>
        <dbReference type="ARBA" id="ARBA00023315"/>
    </source>
</evidence>
<dbReference type="GO" id="GO:0016747">
    <property type="term" value="F:acyltransferase activity, transferring groups other than amino-acyl groups"/>
    <property type="evidence" value="ECO:0007669"/>
    <property type="project" value="InterPro"/>
</dbReference>
<keyword evidence="1" id="KW-0808">Transferase</keyword>
<dbReference type="PROSITE" id="PS51186">
    <property type="entry name" value="GNAT"/>
    <property type="match status" value="1"/>
</dbReference>
<protein>
    <submittedName>
        <fullName evidence="4">GNAT family N-acetyltransferase</fullName>
    </submittedName>
</protein>
<evidence type="ECO:0000259" key="3">
    <source>
        <dbReference type="PROSITE" id="PS51186"/>
    </source>
</evidence>
<dbReference type="SUPFAM" id="SSF55729">
    <property type="entry name" value="Acyl-CoA N-acyltransferases (Nat)"/>
    <property type="match status" value="1"/>
</dbReference>
<dbReference type="AlphaFoldDB" id="A0AA41PXQ5"/>
<dbReference type="InterPro" id="IPR016181">
    <property type="entry name" value="Acyl_CoA_acyltransferase"/>
</dbReference>
<proteinExistence type="predicted"/>
<dbReference type="Gene3D" id="3.40.630.30">
    <property type="match status" value="1"/>
</dbReference>
<accession>A0AA41PXQ5</accession>
<name>A0AA41PXQ5_9ACTN</name>
<dbReference type="InterPro" id="IPR050832">
    <property type="entry name" value="Bact_Acetyltransf"/>
</dbReference>
<gene>
    <name evidence="4" type="ORF">LZ495_11195</name>
</gene>
<keyword evidence="5" id="KW-1185">Reference proteome</keyword>
<evidence type="ECO:0000313" key="5">
    <source>
        <dbReference type="Proteomes" id="UP001165378"/>
    </source>
</evidence>
<sequence>MITISRLGAEDREAWEVLFRAYIDFYERVEPDEMYDAKWAEFLADTRIHALGARLDGRLVGITHFLVHPSTSGPDVCYLQDLFTAEDVRGRGVARALIDTVAGWAVERGCARLYWQTMESNATARRLYDKIAQNRGFIRYDIFLSEWSPQAAGDQA</sequence>
<dbReference type="EMBL" id="JAKFHA010000004">
    <property type="protein sequence ID" value="MCF2527779.1"/>
    <property type="molecule type" value="Genomic_DNA"/>
</dbReference>
<dbReference type="PANTHER" id="PTHR43877">
    <property type="entry name" value="AMINOALKYLPHOSPHONATE N-ACETYLTRANSFERASE-RELATED-RELATED"/>
    <property type="match status" value="1"/>
</dbReference>
<organism evidence="4 5">
    <name type="scientific">Yinghuangia soli</name>
    <dbReference type="NCBI Taxonomy" id="2908204"/>
    <lineage>
        <taxon>Bacteria</taxon>
        <taxon>Bacillati</taxon>
        <taxon>Actinomycetota</taxon>
        <taxon>Actinomycetes</taxon>
        <taxon>Kitasatosporales</taxon>
        <taxon>Streptomycetaceae</taxon>
        <taxon>Yinghuangia</taxon>
    </lineage>
</organism>
<comment type="caution">
    <text evidence="4">The sequence shown here is derived from an EMBL/GenBank/DDBJ whole genome shotgun (WGS) entry which is preliminary data.</text>
</comment>
<keyword evidence="2" id="KW-0012">Acyltransferase</keyword>
<dbReference type="InterPro" id="IPR000182">
    <property type="entry name" value="GNAT_dom"/>
</dbReference>
<dbReference type="CDD" id="cd04301">
    <property type="entry name" value="NAT_SF"/>
    <property type="match status" value="1"/>
</dbReference>
<dbReference type="Pfam" id="PF00583">
    <property type="entry name" value="Acetyltransf_1"/>
    <property type="match status" value="1"/>
</dbReference>
<dbReference type="Proteomes" id="UP001165378">
    <property type="component" value="Unassembled WGS sequence"/>
</dbReference>